<sequence length="76" mass="8490">MRCRLVVLILFALFVLICPGLAAKHQTFSKLLLRNNGKTQPGQHLVNLGDSPSRRCSSGMVYDKRSGRCRQNYAIA</sequence>
<feature type="chain" id="PRO_5035777708" evidence="1">
    <location>
        <begin position="23"/>
        <end position="76"/>
    </location>
</feature>
<dbReference type="EMBL" id="CADEPI010000631">
    <property type="protein sequence ID" value="CAB3387815.1"/>
    <property type="molecule type" value="Genomic_DNA"/>
</dbReference>
<reference evidence="2 3" key="1">
    <citation type="submission" date="2020-04" db="EMBL/GenBank/DDBJ databases">
        <authorList>
            <person name="Alioto T."/>
            <person name="Alioto T."/>
            <person name="Gomez Garrido J."/>
        </authorList>
    </citation>
    <scope>NUCLEOTIDE SEQUENCE [LARGE SCALE GENOMIC DNA]</scope>
</reference>
<accession>A0A8S1E6B8</accession>
<feature type="signal peptide" evidence="1">
    <location>
        <begin position="1"/>
        <end position="22"/>
    </location>
</feature>
<proteinExistence type="predicted"/>
<keyword evidence="3" id="KW-1185">Reference proteome</keyword>
<evidence type="ECO:0000313" key="2">
    <source>
        <dbReference type="EMBL" id="CAB3387815.1"/>
    </source>
</evidence>
<dbReference type="Proteomes" id="UP000494165">
    <property type="component" value="Unassembled WGS sequence"/>
</dbReference>
<dbReference type="AlphaFoldDB" id="A0A8S1E6B8"/>
<name>A0A8S1E6B8_9INSE</name>
<evidence type="ECO:0000256" key="1">
    <source>
        <dbReference type="SAM" id="SignalP"/>
    </source>
</evidence>
<organism evidence="2 3">
    <name type="scientific">Cloeon dipterum</name>
    <dbReference type="NCBI Taxonomy" id="197152"/>
    <lineage>
        <taxon>Eukaryota</taxon>
        <taxon>Metazoa</taxon>
        <taxon>Ecdysozoa</taxon>
        <taxon>Arthropoda</taxon>
        <taxon>Hexapoda</taxon>
        <taxon>Insecta</taxon>
        <taxon>Pterygota</taxon>
        <taxon>Palaeoptera</taxon>
        <taxon>Ephemeroptera</taxon>
        <taxon>Pisciforma</taxon>
        <taxon>Baetidae</taxon>
        <taxon>Cloeon</taxon>
    </lineage>
</organism>
<protein>
    <submittedName>
        <fullName evidence="2">Uncharacterized protein</fullName>
    </submittedName>
</protein>
<evidence type="ECO:0000313" key="3">
    <source>
        <dbReference type="Proteomes" id="UP000494165"/>
    </source>
</evidence>
<comment type="caution">
    <text evidence="2">The sequence shown here is derived from an EMBL/GenBank/DDBJ whole genome shotgun (WGS) entry which is preliminary data.</text>
</comment>
<keyword evidence="1" id="KW-0732">Signal</keyword>
<gene>
    <name evidence="2" type="ORF">CLODIP_2_CD08686</name>
</gene>